<evidence type="ECO:0000256" key="1">
    <source>
        <dbReference type="ARBA" id="ARBA00002284"/>
    </source>
</evidence>
<organism evidence="6 7">
    <name type="scientific">Weissella soli</name>
    <dbReference type="NCBI Taxonomy" id="155866"/>
    <lineage>
        <taxon>Bacteria</taxon>
        <taxon>Bacillati</taxon>
        <taxon>Bacillota</taxon>
        <taxon>Bacilli</taxon>
        <taxon>Lactobacillales</taxon>
        <taxon>Lactobacillaceae</taxon>
        <taxon>Weissella</taxon>
    </lineage>
</organism>
<comment type="similarity">
    <text evidence="5">Belongs to the DHBP synthase family.</text>
</comment>
<evidence type="ECO:0000313" key="6">
    <source>
        <dbReference type="EMBL" id="RDL06517.1"/>
    </source>
</evidence>
<evidence type="ECO:0000256" key="4">
    <source>
        <dbReference type="ARBA" id="ARBA00022723"/>
    </source>
</evidence>
<sequence>MAKTQFDTVEDALEILKNGGAILLADDESRENEGDLVALAENIKPELVYSMLKTAAGLMCVPVSPAVAERLGFHDMVEFSTDPHQTPFTFTVDGTLAATGVTTGVSAFDRAATISQIAKASAVESDFNRPGHIQPLIAKEHGLRDRIGHTEAAVDLAKLAGSAEAAVIIEVLKADGTMARRDDLFELSEEINAPFITIDQITAYMDAHDLVHA</sequence>
<dbReference type="GO" id="GO:0009231">
    <property type="term" value="P:riboflavin biosynthetic process"/>
    <property type="evidence" value="ECO:0007669"/>
    <property type="project" value="UniProtKB-UniPathway"/>
</dbReference>
<name>A0A288Q5C1_9LACO</name>
<protein>
    <recommendedName>
        <fullName evidence="5">3,4-dihydroxy-2-butanone 4-phosphate synthase</fullName>
        <shortName evidence="5">DHBP synthase</shortName>
        <ecNumber evidence="5">4.1.99.12</ecNumber>
    </recommendedName>
</protein>
<dbReference type="GO" id="GO:0003935">
    <property type="term" value="F:GTP cyclohydrolase II activity"/>
    <property type="evidence" value="ECO:0007669"/>
    <property type="project" value="TreeGrafter"/>
</dbReference>
<comment type="catalytic activity">
    <reaction evidence="5">
        <text>D-ribulose 5-phosphate = (2S)-2-hydroxy-3-oxobutyl phosphate + formate + H(+)</text>
        <dbReference type="Rhea" id="RHEA:18457"/>
        <dbReference type="ChEBI" id="CHEBI:15378"/>
        <dbReference type="ChEBI" id="CHEBI:15740"/>
        <dbReference type="ChEBI" id="CHEBI:58121"/>
        <dbReference type="ChEBI" id="CHEBI:58830"/>
        <dbReference type="EC" id="4.1.99.12"/>
    </reaction>
</comment>
<dbReference type="GO" id="GO:0008686">
    <property type="term" value="F:3,4-dihydroxy-2-butanone-4-phosphate synthase activity"/>
    <property type="evidence" value="ECO:0007669"/>
    <property type="project" value="UniProtKB-EC"/>
</dbReference>
<dbReference type="GO" id="GO:0005829">
    <property type="term" value="C:cytosol"/>
    <property type="evidence" value="ECO:0007669"/>
    <property type="project" value="TreeGrafter"/>
</dbReference>
<keyword evidence="3 5" id="KW-0686">Riboflavin biosynthesis</keyword>
<keyword evidence="7" id="KW-1185">Reference proteome</keyword>
<keyword evidence="4 5" id="KW-0479">Metal-binding</keyword>
<dbReference type="NCBIfam" id="TIGR00506">
    <property type="entry name" value="ribB"/>
    <property type="match status" value="1"/>
</dbReference>
<keyword evidence="5" id="KW-0460">Magnesium</keyword>
<dbReference type="GO" id="GO:0046872">
    <property type="term" value="F:metal ion binding"/>
    <property type="evidence" value="ECO:0007669"/>
    <property type="project" value="UniProtKB-KW"/>
</dbReference>
<dbReference type="GeneID" id="94545369"/>
<dbReference type="Gene3D" id="3.90.870.10">
    <property type="entry name" value="DHBP synthase"/>
    <property type="match status" value="1"/>
</dbReference>
<comment type="cofactor">
    <cofactor evidence="5">
        <name>Mg(2+)</name>
        <dbReference type="ChEBI" id="CHEBI:18420"/>
    </cofactor>
    <cofactor evidence="5">
        <name>Mn(2+)</name>
        <dbReference type="ChEBI" id="CHEBI:29035"/>
    </cofactor>
    <text evidence="5">Binds 2 divalent metal cations per subunit. Magnesium or manganese.</text>
</comment>
<dbReference type="OrthoDB" id="9793111at2"/>
<keyword evidence="6" id="KW-0378">Hydrolase</keyword>
<dbReference type="KEGG" id="wso:WSWS_00156"/>
<comment type="subunit">
    <text evidence="5">Homodimer.</text>
</comment>
<evidence type="ECO:0000256" key="2">
    <source>
        <dbReference type="ARBA" id="ARBA00004904"/>
    </source>
</evidence>
<evidence type="ECO:0000256" key="3">
    <source>
        <dbReference type="ARBA" id="ARBA00022619"/>
    </source>
</evidence>
<dbReference type="UniPathway" id="UPA00275">
    <property type="reaction ID" value="UER00399"/>
</dbReference>
<accession>A0A288Q5C1</accession>
<comment type="function">
    <text evidence="1 5">Catalyzes the conversion of D-ribulose 5-phosphate to formate and 3,4-dihydroxy-2-butanone 4-phosphate.</text>
</comment>
<dbReference type="RefSeq" id="WP_070229475.1">
    <property type="nucleotide sequence ID" value="NZ_BJYO01000003.1"/>
</dbReference>
<comment type="pathway">
    <text evidence="2 5">Cofactor biosynthesis; riboflavin biosynthesis; 2-hydroxy-3-oxobutyl phosphate from D-ribulose 5-phosphate: step 1/1.</text>
</comment>
<dbReference type="EC" id="4.1.99.12" evidence="5"/>
<dbReference type="PANTHER" id="PTHR21327">
    <property type="entry name" value="GTP CYCLOHYDROLASE II-RELATED"/>
    <property type="match status" value="1"/>
</dbReference>
<reference evidence="6 7" key="1">
    <citation type="submission" date="2018-07" db="EMBL/GenBank/DDBJ databases">
        <title>Genomic Encyclopedia of Type Strains, Phase III (KMG-III): the genomes of soil and plant-associated and newly described type strains.</title>
        <authorList>
            <person name="Whitman W."/>
        </authorList>
    </citation>
    <scope>NUCLEOTIDE SEQUENCE [LARGE SCALE GENOMIC DNA]</scope>
    <source>
        <strain evidence="6 7">CECT 7031</strain>
    </source>
</reference>
<keyword evidence="5" id="KW-0456">Lyase</keyword>
<dbReference type="EMBL" id="QRAS01000002">
    <property type="protein sequence ID" value="RDL06517.1"/>
    <property type="molecule type" value="Genomic_DNA"/>
</dbReference>
<comment type="caution">
    <text evidence="6">The sequence shown here is derived from an EMBL/GenBank/DDBJ whole genome shotgun (WGS) entry which is preliminary data.</text>
</comment>
<dbReference type="AlphaFoldDB" id="A0A288Q5C1"/>
<dbReference type="InterPro" id="IPR017945">
    <property type="entry name" value="DHBP_synth_RibB-like_a/b_dom"/>
</dbReference>
<dbReference type="PANTHER" id="PTHR21327:SF18">
    <property type="entry name" value="3,4-DIHYDROXY-2-BUTANONE 4-PHOSPHATE SYNTHASE"/>
    <property type="match status" value="1"/>
</dbReference>
<keyword evidence="5" id="KW-0464">Manganese</keyword>
<dbReference type="InterPro" id="IPR000422">
    <property type="entry name" value="DHBP_synthase_RibB"/>
</dbReference>
<evidence type="ECO:0000313" key="7">
    <source>
        <dbReference type="Proteomes" id="UP000254912"/>
    </source>
</evidence>
<dbReference type="Proteomes" id="UP000254912">
    <property type="component" value="Unassembled WGS sequence"/>
</dbReference>
<gene>
    <name evidence="6" type="ORF">DFP99_0895</name>
</gene>
<proteinExistence type="inferred from homology"/>
<dbReference type="Pfam" id="PF00926">
    <property type="entry name" value="DHBP_synthase"/>
    <property type="match status" value="1"/>
</dbReference>
<evidence type="ECO:0000256" key="5">
    <source>
        <dbReference type="RuleBase" id="RU003843"/>
    </source>
</evidence>
<dbReference type="SUPFAM" id="SSF55821">
    <property type="entry name" value="YrdC/RibB"/>
    <property type="match status" value="1"/>
</dbReference>